<dbReference type="Gene3D" id="3.40.710.10">
    <property type="entry name" value="DD-peptidase/beta-lactamase superfamily"/>
    <property type="match status" value="1"/>
</dbReference>
<sequence length="364" mass="39185">MKIINLITGVLVAMVTINGASAQSKLTNTSYRIDYGTALPQEAMDAANRMAANGAGGFTIAFGEGAATVSRVSFGDIEPTTRYPIASASKFLTAATVMAVVDEGKLSLDLPVSTWLPNISGEAGKLTLRQLLSQTSGLAGSAGELYDLAQDHRITLGQSAEDVTRRPLISRPGEVFAYGSPGFQVAGAAVEAATGKLWADVFEEKIGRPLKMDNTYWIHLRLDRTDELPVAETLNPVLQGGAVSTAEDYMRFLSMMAQGGVFEGKRILSSASVDAMLSDQTANARMTPTGASVLPDAHYSLGNWCETWDAQGRCNRNSSIGLFGTYPWVERNTGRFGIIFLYVRDDAFRFWPEMEVIRDSAAAK</sequence>
<dbReference type="EC" id="3.4.16.4" evidence="3"/>
<keyword evidence="3" id="KW-0121">Carboxypeptidase</keyword>
<feature type="signal peptide" evidence="1">
    <location>
        <begin position="1"/>
        <end position="22"/>
    </location>
</feature>
<feature type="domain" description="Beta-lactamase-related" evidence="2">
    <location>
        <begin position="48"/>
        <end position="336"/>
    </location>
</feature>
<dbReference type="Pfam" id="PF00144">
    <property type="entry name" value="Beta-lactamase"/>
    <property type="match status" value="1"/>
</dbReference>
<name>A0A1S7UAU1_9HYPH</name>
<dbReference type="RefSeq" id="WP_080855184.1">
    <property type="nucleotide sequence ID" value="NZ_LT009777.1"/>
</dbReference>
<dbReference type="EMBL" id="FCNP01000049">
    <property type="protein sequence ID" value="CVI63478.1"/>
    <property type="molecule type" value="Genomic_DNA"/>
</dbReference>
<dbReference type="InterPro" id="IPR050789">
    <property type="entry name" value="Diverse_Enzym_Activities"/>
</dbReference>
<dbReference type="AlphaFoldDB" id="A0A1S7UAU1"/>
<evidence type="ECO:0000313" key="4">
    <source>
        <dbReference type="Proteomes" id="UP000192140"/>
    </source>
</evidence>
<keyword evidence="4" id="KW-1185">Reference proteome</keyword>
<accession>A0A1S7UAU1</accession>
<organism evidence="3 4">
    <name type="scientific">Agrobacterium deltaense NCPPB 1641</name>
    <dbReference type="NCBI Taxonomy" id="1183425"/>
    <lineage>
        <taxon>Bacteria</taxon>
        <taxon>Pseudomonadati</taxon>
        <taxon>Pseudomonadota</taxon>
        <taxon>Alphaproteobacteria</taxon>
        <taxon>Hyphomicrobiales</taxon>
        <taxon>Rhizobiaceae</taxon>
        <taxon>Rhizobium/Agrobacterium group</taxon>
        <taxon>Agrobacterium</taxon>
    </lineage>
</organism>
<dbReference type="SUPFAM" id="SSF56601">
    <property type="entry name" value="beta-lactamase/transpeptidase-like"/>
    <property type="match status" value="1"/>
</dbReference>
<reference evidence="3" key="1">
    <citation type="submission" date="2016-01" db="EMBL/GenBank/DDBJ databases">
        <authorList>
            <person name="Regsiter A."/>
            <person name="william w."/>
        </authorList>
    </citation>
    <scope>NUCLEOTIDE SEQUENCE</scope>
    <source>
        <strain evidence="3">NCPPB 1641</strain>
    </source>
</reference>
<proteinExistence type="predicted"/>
<keyword evidence="3" id="KW-0378">Hydrolase</keyword>
<dbReference type="GO" id="GO:0009002">
    <property type="term" value="F:serine-type D-Ala-D-Ala carboxypeptidase activity"/>
    <property type="evidence" value="ECO:0007669"/>
    <property type="project" value="UniProtKB-EC"/>
</dbReference>
<evidence type="ECO:0000313" key="3">
    <source>
        <dbReference type="EMBL" id="CVI63478.1"/>
    </source>
</evidence>
<evidence type="ECO:0000256" key="1">
    <source>
        <dbReference type="SAM" id="SignalP"/>
    </source>
</evidence>
<keyword evidence="3" id="KW-0645">Protease</keyword>
<feature type="chain" id="PRO_5013204465" evidence="1">
    <location>
        <begin position="23"/>
        <end position="364"/>
    </location>
</feature>
<protein>
    <submittedName>
        <fullName evidence="3">Serine-type D-Ala-D-Ala carboxypeptidase</fullName>
        <ecNumber evidence="3">3.4.16.4</ecNumber>
    </submittedName>
</protein>
<keyword evidence="1" id="KW-0732">Signal</keyword>
<dbReference type="Proteomes" id="UP000192140">
    <property type="component" value="Unassembled WGS sequence"/>
</dbReference>
<dbReference type="InterPro" id="IPR001466">
    <property type="entry name" value="Beta-lactam-related"/>
</dbReference>
<evidence type="ECO:0000259" key="2">
    <source>
        <dbReference type="Pfam" id="PF00144"/>
    </source>
</evidence>
<dbReference type="PANTHER" id="PTHR43283:SF3">
    <property type="entry name" value="BETA-LACTAMASE FAMILY PROTEIN (AFU_ORTHOLOGUE AFUA_5G07500)"/>
    <property type="match status" value="1"/>
</dbReference>
<dbReference type="PANTHER" id="PTHR43283">
    <property type="entry name" value="BETA-LACTAMASE-RELATED"/>
    <property type="match status" value="1"/>
</dbReference>
<dbReference type="InterPro" id="IPR012338">
    <property type="entry name" value="Beta-lactam/transpept-like"/>
</dbReference>
<comment type="caution">
    <text evidence="3">The sequence shown here is derived from an EMBL/GenBank/DDBJ whole genome shotgun (WGS) entry which is preliminary data.</text>
</comment>
<gene>
    <name evidence="3" type="ORF">AGR7A_pAt20246</name>
</gene>